<keyword evidence="5" id="KW-1185">Reference proteome</keyword>
<dbReference type="InterPro" id="IPR050593">
    <property type="entry name" value="LovG"/>
</dbReference>
<organism evidence="4 5">
    <name type="scientific">Aspergillus fumigatiaffinis</name>
    <dbReference type="NCBI Taxonomy" id="340414"/>
    <lineage>
        <taxon>Eukaryota</taxon>
        <taxon>Fungi</taxon>
        <taxon>Dikarya</taxon>
        <taxon>Ascomycota</taxon>
        <taxon>Pezizomycotina</taxon>
        <taxon>Eurotiomycetes</taxon>
        <taxon>Eurotiomycetidae</taxon>
        <taxon>Eurotiales</taxon>
        <taxon>Aspergillaceae</taxon>
        <taxon>Aspergillus</taxon>
        <taxon>Aspergillus subgen. Fumigati</taxon>
    </lineage>
</organism>
<evidence type="ECO:0000256" key="2">
    <source>
        <dbReference type="ARBA" id="ARBA00022801"/>
    </source>
</evidence>
<accession>A0A8H4HIF1</accession>
<dbReference type="PANTHER" id="PTHR48070:SF3">
    <property type="entry name" value="ESTERASE DBAE-RELATED"/>
    <property type="match status" value="1"/>
</dbReference>
<sequence length="266" mass="28940">MTPTPLESELPDPFIQHYPRILCLHGGGANSRIFRVSCKVLEAQLASRARLVYVDAPFFAPPGPLITGVFTDWGPFRSWLPPALGVGPGKGQGVACIDEDPADAGLVVETIDQSLRTAMEEDDRAGGKGPWVGLLGFSQGAKMTASLLLRQQHEHGRFASLPVFRFGVLIAGPAPFVSLVPSPDQAIPLQSSPQSILQIPTIHVYGRRDSVISSPDDWLYHSCSADSRKLLVWDGDHFVPTRTREVTAMMTMIAKMLDKDAQCDII</sequence>
<reference evidence="4" key="1">
    <citation type="journal article" date="2020" name="bioRxiv">
        <title>Genomic and phenotypic heterogeneity of clinical isolates of the human pathogens Aspergillus fumigatus, Aspergillus lentulus and Aspergillus fumigatiaffinis.</title>
        <authorList>
            <person name="dos Santos R.A.C."/>
            <person name="Steenwyk J.L."/>
            <person name="Rivero-Menendez O."/>
            <person name="Mead M.E."/>
            <person name="Silva L.P."/>
            <person name="Bastos R.W."/>
            <person name="Alastruey-Izquierdo A."/>
            <person name="Goldman G.H."/>
            <person name="Rokas A."/>
        </authorList>
    </citation>
    <scope>NUCLEOTIDE SEQUENCE</scope>
    <source>
        <strain evidence="4">CNM-CM6805</strain>
    </source>
</reference>
<feature type="domain" description="Serine hydrolase" evidence="3">
    <location>
        <begin position="18"/>
        <end position="248"/>
    </location>
</feature>
<dbReference type="SUPFAM" id="SSF53474">
    <property type="entry name" value="alpha/beta-Hydrolases"/>
    <property type="match status" value="1"/>
</dbReference>
<proteinExistence type="inferred from homology"/>
<dbReference type="Proteomes" id="UP000653565">
    <property type="component" value="Unassembled WGS sequence"/>
</dbReference>
<comment type="caution">
    <text evidence="4">The sequence shown here is derived from an EMBL/GenBank/DDBJ whole genome shotgun (WGS) entry which is preliminary data.</text>
</comment>
<dbReference type="InterPro" id="IPR005645">
    <property type="entry name" value="FSH-like_dom"/>
</dbReference>
<dbReference type="GO" id="GO:0005634">
    <property type="term" value="C:nucleus"/>
    <property type="evidence" value="ECO:0007669"/>
    <property type="project" value="TreeGrafter"/>
</dbReference>
<evidence type="ECO:0000256" key="1">
    <source>
        <dbReference type="ARBA" id="ARBA00005863"/>
    </source>
</evidence>
<protein>
    <recommendedName>
        <fullName evidence="3">Serine hydrolase domain-containing protein</fullName>
    </recommendedName>
</protein>
<name>A0A8H4HIF1_9EURO</name>
<evidence type="ECO:0000259" key="3">
    <source>
        <dbReference type="Pfam" id="PF03959"/>
    </source>
</evidence>
<reference evidence="4" key="2">
    <citation type="submission" date="2020-04" db="EMBL/GenBank/DDBJ databases">
        <authorList>
            <person name="Santos R.A.C."/>
            <person name="Steenwyk J.L."/>
            <person name="Rivero-Menendez O."/>
            <person name="Mead M.E."/>
            <person name="Silva L.P."/>
            <person name="Bastos R.W."/>
            <person name="Alastruey-Izquierdo A."/>
            <person name="Goldman G.H."/>
            <person name="Rokas A."/>
        </authorList>
    </citation>
    <scope>NUCLEOTIDE SEQUENCE</scope>
    <source>
        <strain evidence="4">CNM-CM6805</strain>
    </source>
</reference>
<evidence type="ECO:0000313" key="4">
    <source>
        <dbReference type="EMBL" id="KAF4245021.1"/>
    </source>
</evidence>
<evidence type="ECO:0000313" key="5">
    <source>
        <dbReference type="Proteomes" id="UP000653565"/>
    </source>
</evidence>
<comment type="similarity">
    <text evidence="1">Belongs to the LovG family.</text>
</comment>
<gene>
    <name evidence="4" type="ORF">CNMCM6805_006454</name>
</gene>
<dbReference type="GO" id="GO:0044550">
    <property type="term" value="P:secondary metabolite biosynthetic process"/>
    <property type="evidence" value="ECO:0007669"/>
    <property type="project" value="TreeGrafter"/>
</dbReference>
<dbReference type="InterPro" id="IPR029058">
    <property type="entry name" value="AB_hydrolase_fold"/>
</dbReference>
<dbReference type="GO" id="GO:0005737">
    <property type="term" value="C:cytoplasm"/>
    <property type="evidence" value="ECO:0007669"/>
    <property type="project" value="TreeGrafter"/>
</dbReference>
<dbReference type="Gene3D" id="3.40.50.1820">
    <property type="entry name" value="alpha/beta hydrolase"/>
    <property type="match status" value="1"/>
</dbReference>
<dbReference type="EMBL" id="JAAAPX010000003">
    <property type="protein sequence ID" value="KAF4245021.1"/>
    <property type="molecule type" value="Genomic_DNA"/>
</dbReference>
<dbReference type="PANTHER" id="PTHR48070">
    <property type="entry name" value="ESTERASE OVCA2"/>
    <property type="match status" value="1"/>
</dbReference>
<keyword evidence="2" id="KW-0378">Hydrolase</keyword>
<dbReference type="Pfam" id="PF03959">
    <property type="entry name" value="FSH1"/>
    <property type="match status" value="1"/>
</dbReference>
<dbReference type="AlphaFoldDB" id="A0A8H4HIF1"/>
<dbReference type="GO" id="GO:0016787">
    <property type="term" value="F:hydrolase activity"/>
    <property type="evidence" value="ECO:0007669"/>
    <property type="project" value="UniProtKB-KW"/>
</dbReference>